<evidence type="ECO:0000313" key="2">
    <source>
        <dbReference type="EMBL" id="OHA13006.1"/>
    </source>
</evidence>
<comment type="caution">
    <text evidence="2">The sequence shown here is derived from an EMBL/GenBank/DDBJ whole genome shotgun (WGS) entry which is preliminary data.</text>
</comment>
<name>A0A1G2LN22_9BACT</name>
<reference evidence="2 3" key="1">
    <citation type="journal article" date="2016" name="Nat. Commun.">
        <title>Thousands of microbial genomes shed light on interconnected biogeochemical processes in an aquifer system.</title>
        <authorList>
            <person name="Anantharaman K."/>
            <person name="Brown C.T."/>
            <person name="Hug L.A."/>
            <person name="Sharon I."/>
            <person name="Castelle C.J."/>
            <person name="Probst A.J."/>
            <person name="Thomas B.C."/>
            <person name="Singh A."/>
            <person name="Wilkins M.J."/>
            <person name="Karaoz U."/>
            <person name="Brodie E.L."/>
            <person name="Williams K.H."/>
            <person name="Hubbard S.S."/>
            <person name="Banfield J.F."/>
        </authorList>
    </citation>
    <scope>NUCLEOTIDE SEQUENCE [LARGE SCALE GENOMIC DNA]</scope>
</reference>
<dbReference type="EMBL" id="MHQZ01000043">
    <property type="protein sequence ID" value="OHA13006.1"/>
    <property type="molecule type" value="Genomic_DNA"/>
</dbReference>
<gene>
    <name evidence="2" type="ORF">A2909_00540</name>
</gene>
<organism evidence="2 3">
    <name type="scientific">Candidatus Tagabacteria bacterium RIFCSPLOWO2_01_FULL_39_11</name>
    <dbReference type="NCBI Taxonomy" id="1802295"/>
    <lineage>
        <taxon>Bacteria</taxon>
        <taxon>Candidatus Tagaibacteriota</taxon>
    </lineage>
</organism>
<sequence>MLRRIFFVSDCYYHIYNRGTDKIKIFFNEKDYLRFIVLLYVCNSVGPVRLEYFLSQGRSLRDILSEPREKDLVYIGAYCLMPNHFHLLIKEKAKGGITSFMKKIGTAYAMYMNKKYERSGNLFQGRFKAELVDKDEYLRYLFAYIHLNPIKLIDSKWEGNGIKYIKRAKKFLNNYKWSSYQFYIDKKETDFILDKKEFPKYFDDLKEFSEFIKEWLEYRASDY</sequence>
<dbReference type="SMART" id="SM01321">
    <property type="entry name" value="Y1_Tnp"/>
    <property type="match status" value="1"/>
</dbReference>
<dbReference type="PANTHER" id="PTHR34322">
    <property type="entry name" value="TRANSPOSASE, Y1_TNP DOMAIN-CONTAINING"/>
    <property type="match status" value="1"/>
</dbReference>
<dbReference type="InterPro" id="IPR002686">
    <property type="entry name" value="Transposase_17"/>
</dbReference>
<dbReference type="AlphaFoldDB" id="A0A1G2LN22"/>
<evidence type="ECO:0000259" key="1">
    <source>
        <dbReference type="SMART" id="SM01321"/>
    </source>
</evidence>
<dbReference type="SUPFAM" id="SSF143422">
    <property type="entry name" value="Transposase IS200-like"/>
    <property type="match status" value="1"/>
</dbReference>
<accession>A0A1G2LN22</accession>
<dbReference type="PANTHER" id="PTHR34322:SF2">
    <property type="entry name" value="TRANSPOSASE IS200-LIKE DOMAIN-CONTAINING PROTEIN"/>
    <property type="match status" value="1"/>
</dbReference>
<dbReference type="Pfam" id="PF01797">
    <property type="entry name" value="Y1_Tnp"/>
    <property type="match status" value="1"/>
</dbReference>
<protein>
    <recommendedName>
        <fullName evidence="1">Transposase IS200-like domain-containing protein</fullName>
    </recommendedName>
</protein>
<evidence type="ECO:0000313" key="3">
    <source>
        <dbReference type="Proteomes" id="UP000178302"/>
    </source>
</evidence>
<dbReference type="GO" id="GO:0004803">
    <property type="term" value="F:transposase activity"/>
    <property type="evidence" value="ECO:0007669"/>
    <property type="project" value="InterPro"/>
</dbReference>
<proteinExistence type="predicted"/>
<dbReference type="GO" id="GO:0003677">
    <property type="term" value="F:DNA binding"/>
    <property type="evidence" value="ECO:0007669"/>
    <property type="project" value="InterPro"/>
</dbReference>
<dbReference type="InterPro" id="IPR036515">
    <property type="entry name" value="Transposase_17_sf"/>
</dbReference>
<feature type="domain" description="Transposase IS200-like" evidence="1">
    <location>
        <begin position="8"/>
        <end position="148"/>
    </location>
</feature>
<dbReference type="GO" id="GO:0006313">
    <property type="term" value="P:DNA transposition"/>
    <property type="evidence" value="ECO:0007669"/>
    <property type="project" value="InterPro"/>
</dbReference>
<dbReference type="Gene3D" id="3.30.70.1290">
    <property type="entry name" value="Transposase IS200-like"/>
    <property type="match status" value="1"/>
</dbReference>
<dbReference type="Proteomes" id="UP000178302">
    <property type="component" value="Unassembled WGS sequence"/>
</dbReference>